<feature type="chain" id="PRO_5020690096" evidence="1">
    <location>
        <begin position="20"/>
        <end position="241"/>
    </location>
</feature>
<dbReference type="GeneID" id="78462666"/>
<dbReference type="EMBL" id="JBEOQB010000003">
    <property type="protein sequence ID" value="MEZ0452294.1"/>
    <property type="molecule type" value="Genomic_DNA"/>
</dbReference>
<proteinExistence type="predicted"/>
<sequence length="241" mass="27102">MAKLVSLFLALFAVLLVNGQTVDSISKKQVTTVKSDSLKAKSLQDTVKKESRKERKRREKEEAKAKEKTVFKDSTRLAIEAKNRQAWKRSLILPGWGQYTNGGVWWIKVPAIYGGLLSTVLVFDFNNRYYKELLGVLQARADGRAVEDPYYNGVPDQSIIRAKDNARRNRDLMVLLTLGVYGLNVAEAYIDSMLKYRWNIGEDKPKKTALSIGPTLMDAGLASGTYSFKPTVGLKLSMKFN</sequence>
<evidence type="ECO:0000313" key="4">
    <source>
        <dbReference type="EMBL" id="VTR37743.1"/>
    </source>
</evidence>
<dbReference type="Proteomes" id="UP001566204">
    <property type="component" value="Unassembled WGS sequence"/>
</dbReference>
<feature type="domain" description="DUF5683" evidence="2">
    <location>
        <begin position="82"/>
        <end position="240"/>
    </location>
</feature>
<dbReference type="Pfam" id="PF18935">
    <property type="entry name" value="DUF5683"/>
    <property type="match status" value="1"/>
</dbReference>
<name>A0A4U9UWY0_9SPHI</name>
<gene>
    <name evidence="3" type="ORF">ABTW24_11880</name>
    <name evidence="4" type="ORF">NCTC11429_01929</name>
</gene>
<evidence type="ECO:0000313" key="5">
    <source>
        <dbReference type="Proteomes" id="UP000308196"/>
    </source>
</evidence>
<dbReference type="KEGG" id="stha:NCTC11429_01929"/>
<dbReference type="InterPro" id="IPR043738">
    <property type="entry name" value="DUF5683"/>
</dbReference>
<dbReference type="Proteomes" id="UP000308196">
    <property type="component" value="Chromosome"/>
</dbReference>
<keyword evidence="6" id="KW-1185">Reference proteome</keyword>
<dbReference type="STRING" id="1123265.GCA_000686625_00798"/>
<protein>
    <submittedName>
        <fullName evidence="3">DUF5683 domain-containing protein</fullName>
    </submittedName>
</protein>
<organism evidence="4 5">
    <name type="scientific">Sphingobacterium thalpophilum</name>
    <dbReference type="NCBI Taxonomy" id="259"/>
    <lineage>
        <taxon>Bacteria</taxon>
        <taxon>Pseudomonadati</taxon>
        <taxon>Bacteroidota</taxon>
        <taxon>Sphingobacteriia</taxon>
        <taxon>Sphingobacteriales</taxon>
        <taxon>Sphingobacteriaceae</taxon>
        <taxon>Sphingobacterium</taxon>
    </lineage>
</organism>
<evidence type="ECO:0000313" key="3">
    <source>
        <dbReference type="EMBL" id="MEZ0452294.1"/>
    </source>
</evidence>
<feature type="signal peptide" evidence="1">
    <location>
        <begin position="1"/>
        <end position="19"/>
    </location>
</feature>
<dbReference type="AlphaFoldDB" id="A0A4U9UWY0"/>
<keyword evidence="1" id="KW-0732">Signal</keyword>
<evidence type="ECO:0000313" key="6">
    <source>
        <dbReference type="Proteomes" id="UP001566204"/>
    </source>
</evidence>
<dbReference type="RefSeq" id="WP_037534290.1">
    <property type="nucleotide sequence ID" value="NZ_CP141191.1"/>
</dbReference>
<dbReference type="EMBL" id="LR590484">
    <property type="protein sequence ID" value="VTR37743.1"/>
    <property type="molecule type" value="Genomic_DNA"/>
</dbReference>
<evidence type="ECO:0000259" key="2">
    <source>
        <dbReference type="Pfam" id="PF18935"/>
    </source>
</evidence>
<reference evidence="3 6" key="2">
    <citation type="submission" date="2024-06" db="EMBL/GenBank/DDBJ databases">
        <title>Soil Sphingobacterium thalpophilum.</title>
        <authorList>
            <person name="Yang J."/>
            <person name="Li J."/>
        </authorList>
    </citation>
    <scope>NUCLEOTIDE SEQUENCE [LARGE SCALE GENOMIC DNA]</scope>
    <source>
        <strain evidence="3 6">22g91tb</strain>
    </source>
</reference>
<reference evidence="4 5" key="1">
    <citation type="submission" date="2019-05" db="EMBL/GenBank/DDBJ databases">
        <authorList>
            <consortium name="Pathogen Informatics"/>
        </authorList>
    </citation>
    <scope>NUCLEOTIDE SEQUENCE [LARGE SCALE GENOMIC DNA]</scope>
    <source>
        <strain evidence="4 5">NCTC11429</strain>
    </source>
</reference>
<evidence type="ECO:0000256" key="1">
    <source>
        <dbReference type="SAM" id="SignalP"/>
    </source>
</evidence>
<accession>A0A4U9UWY0</accession>